<reference evidence="5 6" key="1">
    <citation type="submission" date="2022-10" db="EMBL/GenBank/DDBJ databases">
        <title>High-quality genome sequences of two octocoral-associated bacteria, Endozoicomonas euniceicola EF212 and Endozoicomonas gorgoniicola PS125.</title>
        <authorList>
            <person name="Chiou Y.-J."/>
            <person name="Chen Y.-H."/>
        </authorList>
    </citation>
    <scope>NUCLEOTIDE SEQUENCE [LARGE SCALE GENOMIC DNA]</scope>
    <source>
        <strain evidence="5 6">PS125</strain>
    </source>
</reference>
<keyword evidence="6" id="KW-1185">Reference proteome</keyword>
<protein>
    <submittedName>
        <fullName evidence="5">Lecithin retinol acyltransferase family protein</fullName>
    </submittedName>
</protein>
<dbReference type="InterPro" id="IPR051496">
    <property type="entry name" value="H-rev107_PLA/AT"/>
</dbReference>
<evidence type="ECO:0000313" key="6">
    <source>
        <dbReference type="Proteomes" id="UP001209854"/>
    </source>
</evidence>
<dbReference type="PANTHER" id="PTHR13943:SF77">
    <property type="entry name" value="LRAT DOMAIN-CONTAINING PROTEIN"/>
    <property type="match status" value="1"/>
</dbReference>
<dbReference type="RefSeq" id="WP_262566072.1">
    <property type="nucleotide sequence ID" value="NZ_JAPFCC010000001.1"/>
</dbReference>
<dbReference type="Pfam" id="PF04970">
    <property type="entry name" value="LRAT"/>
    <property type="match status" value="1"/>
</dbReference>
<evidence type="ECO:0000259" key="4">
    <source>
        <dbReference type="PROSITE" id="PS51934"/>
    </source>
</evidence>
<evidence type="ECO:0000256" key="3">
    <source>
        <dbReference type="ARBA" id="ARBA00023098"/>
    </source>
</evidence>
<gene>
    <name evidence="5" type="ORF">NX722_27875</name>
</gene>
<comment type="caution">
    <text evidence="5">The sequence shown here is derived from an EMBL/GenBank/DDBJ whole genome shotgun (WGS) entry which is preliminary data.</text>
</comment>
<accession>A0ABT3N428</accession>
<name>A0ABT3N428_9GAMM</name>
<feature type="domain" description="LRAT" evidence="4">
    <location>
        <begin position="6"/>
        <end position="106"/>
    </location>
</feature>
<keyword evidence="3" id="KW-0443">Lipid metabolism</keyword>
<dbReference type="PANTHER" id="PTHR13943">
    <property type="entry name" value="HRAS-LIKE SUPPRESSOR - RELATED"/>
    <property type="match status" value="1"/>
</dbReference>
<keyword evidence="1" id="KW-0808">Transferase</keyword>
<dbReference type="EMBL" id="JAPFCC010000001">
    <property type="protein sequence ID" value="MCW7556384.1"/>
    <property type="molecule type" value="Genomic_DNA"/>
</dbReference>
<dbReference type="PROSITE" id="PS51934">
    <property type="entry name" value="LRAT"/>
    <property type="match status" value="1"/>
</dbReference>
<dbReference type="Gene3D" id="3.90.1720.10">
    <property type="entry name" value="endopeptidase domain like (from Nostoc punctiforme)"/>
    <property type="match status" value="1"/>
</dbReference>
<keyword evidence="2" id="KW-0378">Hydrolase</keyword>
<evidence type="ECO:0000256" key="1">
    <source>
        <dbReference type="ARBA" id="ARBA00022679"/>
    </source>
</evidence>
<sequence>MIKGDHLVSQRLGYTHHGLYIGNGMVIHYSGFSELFDKGSIEKTTLEDFEQGSNSSVKNHLVSLYDANERIERAYSKLGEDSYNLIFNNCEHFVNWCFNGLKISSQVNNAAVTVVRFFLNLSG</sequence>
<dbReference type="Proteomes" id="UP001209854">
    <property type="component" value="Unassembled WGS sequence"/>
</dbReference>
<keyword evidence="5" id="KW-0012">Acyltransferase</keyword>
<evidence type="ECO:0000313" key="5">
    <source>
        <dbReference type="EMBL" id="MCW7556384.1"/>
    </source>
</evidence>
<proteinExistence type="predicted"/>
<dbReference type="GO" id="GO:0016746">
    <property type="term" value="F:acyltransferase activity"/>
    <property type="evidence" value="ECO:0007669"/>
    <property type="project" value="UniProtKB-KW"/>
</dbReference>
<evidence type="ECO:0000256" key="2">
    <source>
        <dbReference type="ARBA" id="ARBA00022801"/>
    </source>
</evidence>
<organism evidence="5 6">
    <name type="scientific">Endozoicomonas gorgoniicola</name>
    <dbReference type="NCBI Taxonomy" id="1234144"/>
    <lineage>
        <taxon>Bacteria</taxon>
        <taxon>Pseudomonadati</taxon>
        <taxon>Pseudomonadota</taxon>
        <taxon>Gammaproteobacteria</taxon>
        <taxon>Oceanospirillales</taxon>
        <taxon>Endozoicomonadaceae</taxon>
        <taxon>Endozoicomonas</taxon>
    </lineage>
</organism>
<dbReference type="InterPro" id="IPR007053">
    <property type="entry name" value="LRAT_dom"/>
</dbReference>